<feature type="transmembrane region" description="Helical" evidence="1">
    <location>
        <begin position="12"/>
        <end position="33"/>
    </location>
</feature>
<keyword evidence="1" id="KW-1133">Transmembrane helix</keyword>
<keyword evidence="1" id="KW-0812">Transmembrane</keyword>
<organism evidence="2">
    <name type="scientific">Anguilla anguilla</name>
    <name type="common">European freshwater eel</name>
    <name type="synonym">Muraena anguilla</name>
    <dbReference type="NCBI Taxonomy" id="7936"/>
    <lineage>
        <taxon>Eukaryota</taxon>
        <taxon>Metazoa</taxon>
        <taxon>Chordata</taxon>
        <taxon>Craniata</taxon>
        <taxon>Vertebrata</taxon>
        <taxon>Euteleostomi</taxon>
        <taxon>Actinopterygii</taxon>
        <taxon>Neopterygii</taxon>
        <taxon>Teleostei</taxon>
        <taxon>Anguilliformes</taxon>
        <taxon>Anguillidae</taxon>
        <taxon>Anguilla</taxon>
    </lineage>
</organism>
<dbReference type="EMBL" id="GBXM01017240">
    <property type="protein sequence ID" value="JAH91337.1"/>
    <property type="molecule type" value="Transcribed_RNA"/>
</dbReference>
<accession>A0A0E9WLX5</accession>
<reference evidence="2" key="1">
    <citation type="submission" date="2014-11" db="EMBL/GenBank/DDBJ databases">
        <authorList>
            <person name="Amaro Gonzalez C."/>
        </authorList>
    </citation>
    <scope>NUCLEOTIDE SEQUENCE</scope>
</reference>
<reference evidence="2" key="2">
    <citation type="journal article" date="2015" name="Fish Shellfish Immunol.">
        <title>Early steps in the European eel (Anguilla anguilla)-Vibrio vulnificus interaction in the gills: Role of the RtxA13 toxin.</title>
        <authorList>
            <person name="Callol A."/>
            <person name="Pajuelo D."/>
            <person name="Ebbesson L."/>
            <person name="Teles M."/>
            <person name="MacKenzie S."/>
            <person name="Amaro C."/>
        </authorList>
    </citation>
    <scope>NUCLEOTIDE SEQUENCE</scope>
</reference>
<evidence type="ECO:0000256" key="1">
    <source>
        <dbReference type="SAM" id="Phobius"/>
    </source>
</evidence>
<dbReference type="AlphaFoldDB" id="A0A0E9WLX5"/>
<keyword evidence="1" id="KW-0472">Membrane</keyword>
<evidence type="ECO:0000313" key="2">
    <source>
        <dbReference type="EMBL" id="JAH91337.1"/>
    </source>
</evidence>
<sequence length="92" mass="11071">MTMQFLTDNFLIMMMFFSSFLIYIFFFTVAPILKHIHSKFPSNLTDESNLLFKDERLIFFFFHFLYLLCMKRTCGSMECLFPLYKINSVSLC</sequence>
<name>A0A0E9WLX5_ANGAN</name>
<proteinExistence type="predicted"/>
<protein>
    <submittedName>
        <fullName evidence="2">Uncharacterized protein</fullName>
    </submittedName>
</protein>